<name>A0A9R0J4N4_SPIOL</name>
<dbReference type="PANTHER" id="PTHR31672">
    <property type="entry name" value="BNACNNG10540D PROTEIN"/>
    <property type="match status" value="1"/>
</dbReference>
<dbReference type="KEGG" id="soe:110800199"/>
<dbReference type="RefSeq" id="XP_021861186.1">
    <property type="nucleotide sequence ID" value="XM_022005494.1"/>
</dbReference>
<dbReference type="PROSITE" id="PS50181">
    <property type="entry name" value="FBOX"/>
    <property type="match status" value="1"/>
</dbReference>
<evidence type="ECO:0000259" key="1">
    <source>
        <dbReference type="PROSITE" id="PS50181"/>
    </source>
</evidence>
<dbReference type="SMART" id="SM00256">
    <property type="entry name" value="FBOX"/>
    <property type="match status" value="1"/>
</dbReference>
<feature type="domain" description="F-box" evidence="1">
    <location>
        <begin position="4"/>
        <end position="50"/>
    </location>
</feature>
<dbReference type="Pfam" id="PF00646">
    <property type="entry name" value="F-box"/>
    <property type="match status" value="1"/>
</dbReference>
<reference evidence="3" key="2">
    <citation type="submission" date="2025-08" db="UniProtKB">
        <authorList>
            <consortium name="RefSeq"/>
        </authorList>
    </citation>
    <scope>IDENTIFICATION</scope>
    <source>
        <tissue evidence="3">Leaf</tissue>
    </source>
</reference>
<evidence type="ECO:0000313" key="3">
    <source>
        <dbReference type="RefSeq" id="XP_021861186.1"/>
    </source>
</evidence>
<dbReference type="InterPro" id="IPR036047">
    <property type="entry name" value="F-box-like_dom_sf"/>
</dbReference>
<evidence type="ECO:0000313" key="2">
    <source>
        <dbReference type="Proteomes" id="UP000813463"/>
    </source>
</evidence>
<keyword evidence="2" id="KW-1185">Reference proteome</keyword>
<dbReference type="AlphaFoldDB" id="A0A9R0J4N4"/>
<protein>
    <submittedName>
        <fullName evidence="3">F-box protein At1g31072</fullName>
    </submittedName>
</protein>
<organism evidence="2 3">
    <name type="scientific">Spinacia oleracea</name>
    <name type="common">Spinach</name>
    <dbReference type="NCBI Taxonomy" id="3562"/>
    <lineage>
        <taxon>Eukaryota</taxon>
        <taxon>Viridiplantae</taxon>
        <taxon>Streptophyta</taxon>
        <taxon>Embryophyta</taxon>
        <taxon>Tracheophyta</taxon>
        <taxon>Spermatophyta</taxon>
        <taxon>Magnoliopsida</taxon>
        <taxon>eudicotyledons</taxon>
        <taxon>Gunneridae</taxon>
        <taxon>Pentapetalae</taxon>
        <taxon>Caryophyllales</taxon>
        <taxon>Chenopodiaceae</taxon>
        <taxon>Chenopodioideae</taxon>
        <taxon>Anserineae</taxon>
        <taxon>Spinacia</taxon>
    </lineage>
</organism>
<dbReference type="OrthoDB" id="1750034at2759"/>
<dbReference type="GeneID" id="110800199"/>
<sequence length="136" mass="16186">MEQEEQLQMLPEEMIVEVFLRLPAKSVGRFRCVSHRWNYLLTQPQFIKSHLNLTKQHPTTAESLILVSHDPMNSYSTQWNNAHHMFDKITCFATKLTFDDHRFYPADSLYGSWDGLILKRNYNRKKLFLINPTTRK</sequence>
<dbReference type="Proteomes" id="UP000813463">
    <property type="component" value="Chromosome 1"/>
</dbReference>
<accession>A0A9R0J4N4</accession>
<dbReference type="InterPro" id="IPR001810">
    <property type="entry name" value="F-box_dom"/>
</dbReference>
<dbReference type="PANTHER" id="PTHR31672:SF13">
    <property type="entry name" value="F-BOX PROTEIN CPR30-LIKE"/>
    <property type="match status" value="1"/>
</dbReference>
<gene>
    <name evidence="3" type="primary">LOC110800199</name>
</gene>
<dbReference type="Gene3D" id="1.20.1280.50">
    <property type="match status" value="1"/>
</dbReference>
<proteinExistence type="predicted"/>
<dbReference type="CDD" id="cd22157">
    <property type="entry name" value="F-box_AtFBW1-like"/>
    <property type="match status" value="1"/>
</dbReference>
<dbReference type="SUPFAM" id="SSF81383">
    <property type="entry name" value="F-box domain"/>
    <property type="match status" value="1"/>
</dbReference>
<dbReference type="InterPro" id="IPR050796">
    <property type="entry name" value="SCF_F-box_component"/>
</dbReference>
<reference evidence="2" key="1">
    <citation type="journal article" date="2021" name="Nat. Commun.">
        <title>Genomic analyses provide insights into spinach domestication and the genetic basis of agronomic traits.</title>
        <authorList>
            <person name="Cai X."/>
            <person name="Sun X."/>
            <person name="Xu C."/>
            <person name="Sun H."/>
            <person name="Wang X."/>
            <person name="Ge C."/>
            <person name="Zhang Z."/>
            <person name="Wang Q."/>
            <person name="Fei Z."/>
            <person name="Jiao C."/>
            <person name="Wang Q."/>
        </authorList>
    </citation>
    <scope>NUCLEOTIDE SEQUENCE [LARGE SCALE GENOMIC DNA]</scope>
    <source>
        <strain evidence="2">cv. Varoflay</strain>
    </source>
</reference>